<dbReference type="InParanoid" id="A0A067PL28"/>
<proteinExistence type="predicted"/>
<dbReference type="Proteomes" id="UP000027265">
    <property type="component" value="Unassembled WGS sequence"/>
</dbReference>
<keyword evidence="3" id="KW-1185">Reference proteome</keyword>
<feature type="region of interest" description="Disordered" evidence="1">
    <location>
        <begin position="114"/>
        <end position="134"/>
    </location>
</feature>
<evidence type="ECO:0008006" key="4">
    <source>
        <dbReference type="Google" id="ProtNLM"/>
    </source>
</evidence>
<evidence type="ECO:0000313" key="3">
    <source>
        <dbReference type="Proteomes" id="UP000027265"/>
    </source>
</evidence>
<reference evidence="3" key="1">
    <citation type="journal article" date="2014" name="Proc. Natl. Acad. Sci. U.S.A.">
        <title>Extensive sampling of basidiomycete genomes demonstrates inadequacy of the white-rot/brown-rot paradigm for wood decay fungi.</title>
        <authorList>
            <person name="Riley R."/>
            <person name="Salamov A.A."/>
            <person name="Brown D.W."/>
            <person name="Nagy L.G."/>
            <person name="Floudas D."/>
            <person name="Held B.W."/>
            <person name="Levasseur A."/>
            <person name="Lombard V."/>
            <person name="Morin E."/>
            <person name="Otillar R."/>
            <person name="Lindquist E.A."/>
            <person name="Sun H."/>
            <person name="LaButti K.M."/>
            <person name="Schmutz J."/>
            <person name="Jabbour D."/>
            <person name="Luo H."/>
            <person name="Baker S.E."/>
            <person name="Pisabarro A.G."/>
            <person name="Walton J.D."/>
            <person name="Blanchette R.A."/>
            <person name="Henrissat B."/>
            <person name="Martin F."/>
            <person name="Cullen D."/>
            <person name="Hibbett D.S."/>
            <person name="Grigoriev I.V."/>
        </authorList>
    </citation>
    <scope>NUCLEOTIDE SEQUENCE [LARGE SCALE GENOMIC DNA]</scope>
    <source>
        <strain evidence="3">MUCL 33604</strain>
    </source>
</reference>
<dbReference type="HOGENOM" id="CLU_010791_1_0_1"/>
<name>A0A067PL28_9AGAM</name>
<evidence type="ECO:0000256" key="1">
    <source>
        <dbReference type="SAM" id="MobiDB-lite"/>
    </source>
</evidence>
<gene>
    <name evidence="2" type="ORF">JAAARDRAFT_133685</name>
</gene>
<evidence type="ECO:0000313" key="2">
    <source>
        <dbReference type="EMBL" id="KDQ55598.1"/>
    </source>
</evidence>
<dbReference type="AlphaFoldDB" id="A0A067PL28"/>
<dbReference type="OrthoDB" id="10261408at2759"/>
<accession>A0A067PL28</accession>
<protein>
    <recommendedName>
        <fullName evidence="4">Transcription factor domain-containing protein</fullName>
    </recommendedName>
</protein>
<sequence>MQPSFIYAGLAMGILIKSSEVEGRAAGRSRALYYRDAAQASLEASWNSQWIDPTLAEAALILALFESSSHPEHTSQRASTAIGFLDSIIRALSLTFIDASDPTVSTFSRRSVPIVPRSSHSPHSSSSRYSSISPHSSPKESCSCRHFSHLTPSSPVTSGSPFPTDSQQMSYSWSATLGWDPSWSDAEVRKEEGRRVCWSALSLVSGYTAYCVMFQEKPLDLFLIDASNWKLLFPGEILARPSTSRSPNPSQRGSPSPKETIWALHCRSMLLWNSCLLLRDDTISHEERADLAWESWVEAGCIQDALDEHTCNVDTGLMYMCREFIYKYVSLTRLSVTQTLRRLVPSSEISSSMFNRKHAEEWLYYQDQLAKHVKSSIHHLGHPQGQFLTRRPWSGEWFAGQLATCLLLWSRDRSLLLALELAKSFLVPLDVLNCLWPCAESQARGQQLRERLDAACQSAGMQSPLPRDYTLPPILAR</sequence>
<dbReference type="EMBL" id="KL197724">
    <property type="protein sequence ID" value="KDQ55598.1"/>
    <property type="molecule type" value="Genomic_DNA"/>
</dbReference>
<dbReference type="STRING" id="933084.A0A067PL28"/>
<organism evidence="2 3">
    <name type="scientific">Jaapia argillacea MUCL 33604</name>
    <dbReference type="NCBI Taxonomy" id="933084"/>
    <lineage>
        <taxon>Eukaryota</taxon>
        <taxon>Fungi</taxon>
        <taxon>Dikarya</taxon>
        <taxon>Basidiomycota</taxon>
        <taxon>Agaricomycotina</taxon>
        <taxon>Agaricomycetes</taxon>
        <taxon>Agaricomycetidae</taxon>
        <taxon>Jaapiales</taxon>
        <taxon>Jaapiaceae</taxon>
        <taxon>Jaapia</taxon>
    </lineage>
</organism>